<dbReference type="CDD" id="cd02440">
    <property type="entry name" value="AdoMet_MTases"/>
    <property type="match status" value="1"/>
</dbReference>
<dbReference type="PANTHER" id="PTHR43591">
    <property type="entry name" value="METHYLTRANSFERASE"/>
    <property type="match status" value="1"/>
</dbReference>
<accession>A0A538TA22</accession>
<feature type="transmembrane region" description="Helical" evidence="4">
    <location>
        <begin position="282"/>
        <end position="300"/>
    </location>
</feature>
<dbReference type="InterPro" id="IPR029063">
    <property type="entry name" value="SAM-dependent_MTases_sf"/>
</dbReference>
<sequence>MTPDRPERFEPHATREMAGMFDQVVPRYDLLNRLMTLGQDSAWRREMWRGVPERARAVLDLCTGNGVSLEGLRRPGRLLLGVDASLAMLEEAADAHGGRGWAPRLACADAFLLPIRERSLDAITVAFGVRNLRPQSDALAEMARVLKPGGTLCVLEALAPRLGWVGRLHAFHLSSVLPLLGRLSPAPDAYRYLADSILEFGSGPEFERALESAGFVIRRRRVFMLGAAGLWIATARSESGEKPAAREESVQLARAEAADPGDLPHEGPPAETERRWWTGVQLLVSATLLTSLILVLGMFYKSSDRLPLDRGARIGAGLLLGAGTLFSAVRTAFLLRRFLIPPGRR</sequence>
<keyword evidence="4" id="KW-0472">Membrane</keyword>
<dbReference type="EMBL" id="VBOS01000022">
    <property type="protein sequence ID" value="TMQ60491.1"/>
    <property type="molecule type" value="Genomic_DNA"/>
</dbReference>
<dbReference type="Gene3D" id="3.40.50.150">
    <property type="entry name" value="Vaccinia Virus protein VP39"/>
    <property type="match status" value="1"/>
</dbReference>
<dbReference type="PANTHER" id="PTHR43591:SF24">
    <property type="entry name" value="2-METHOXY-6-POLYPRENYL-1,4-BENZOQUINOL METHYLASE, MITOCHONDRIAL"/>
    <property type="match status" value="1"/>
</dbReference>
<keyword evidence="4" id="KW-1133">Transmembrane helix</keyword>
<dbReference type="AlphaFoldDB" id="A0A538TA22"/>
<evidence type="ECO:0000256" key="4">
    <source>
        <dbReference type="SAM" id="Phobius"/>
    </source>
</evidence>
<evidence type="ECO:0000256" key="2">
    <source>
        <dbReference type="ARBA" id="ARBA00022679"/>
    </source>
</evidence>
<organism evidence="5 6">
    <name type="scientific">Eiseniibacteriota bacterium</name>
    <dbReference type="NCBI Taxonomy" id="2212470"/>
    <lineage>
        <taxon>Bacteria</taxon>
        <taxon>Candidatus Eiseniibacteriota</taxon>
    </lineage>
</organism>
<dbReference type="Pfam" id="PF01209">
    <property type="entry name" value="Ubie_methyltran"/>
    <property type="match status" value="1"/>
</dbReference>
<proteinExistence type="predicted"/>
<evidence type="ECO:0000256" key="1">
    <source>
        <dbReference type="ARBA" id="ARBA00022603"/>
    </source>
</evidence>
<evidence type="ECO:0000313" key="6">
    <source>
        <dbReference type="Proteomes" id="UP000317716"/>
    </source>
</evidence>
<feature type="transmembrane region" description="Helical" evidence="4">
    <location>
        <begin position="312"/>
        <end position="335"/>
    </location>
</feature>
<keyword evidence="2 5" id="KW-0808">Transferase</keyword>
<evidence type="ECO:0000256" key="3">
    <source>
        <dbReference type="ARBA" id="ARBA00022691"/>
    </source>
</evidence>
<evidence type="ECO:0000313" key="5">
    <source>
        <dbReference type="EMBL" id="TMQ60491.1"/>
    </source>
</evidence>
<comment type="caution">
    <text evidence="5">The sequence shown here is derived from an EMBL/GenBank/DDBJ whole genome shotgun (WGS) entry which is preliminary data.</text>
</comment>
<keyword evidence="1 5" id="KW-0489">Methyltransferase</keyword>
<dbReference type="Proteomes" id="UP000317716">
    <property type="component" value="Unassembled WGS sequence"/>
</dbReference>
<dbReference type="SUPFAM" id="SSF53335">
    <property type="entry name" value="S-adenosyl-L-methionine-dependent methyltransferases"/>
    <property type="match status" value="1"/>
</dbReference>
<keyword evidence="3" id="KW-0949">S-adenosyl-L-methionine</keyword>
<dbReference type="EC" id="2.1.1.-" evidence="5"/>
<reference evidence="5 6" key="1">
    <citation type="journal article" date="2019" name="Nat. Microbiol.">
        <title>Mediterranean grassland soil C-N compound turnover is dependent on rainfall and depth, and is mediated by genomically divergent microorganisms.</title>
        <authorList>
            <person name="Diamond S."/>
            <person name="Andeer P.F."/>
            <person name="Li Z."/>
            <person name="Crits-Christoph A."/>
            <person name="Burstein D."/>
            <person name="Anantharaman K."/>
            <person name="Lane K.R."/>
            <person name="Thomas B.C."/>
            <person name="Pan C."/>
            <person name="Northen T.R."/>
            <person name="Banfield J.F."/>
        </authorList>
    </citation>
    <scope>NUCLEOTIDE SEQUENCE [LARGE SCALE GENOMIC DNA]</scope>
    <source>
        <strain evidence="5">WS_2</strain>
    </source>
</reference>
<dbReference type="GO" id="GO:0032259">
    <property type="term" value="P:methylation"/>
    <property type="evidence" value="ECO:0007669"/>
    <property type="project" value="UniProtKB-KW"/>
</dbReference>
<protein>
    <submittedName>
        <fullName evidence="5">Ubiquinone/menaquinone biosynthesis methyltransferase</fullName>
        <ecNumber evidence="5">2.1.1.-</ecNumber>
    </submittedName>
</protein>
<dbReference type="InterPro" id="IPR004033">
    <property type="entry name" value="UbiE/COQ5_MeTrFase"/>
</dbReference>
<dbReference type="GO" id="GO:0008168">
    <property type="term" value="F:methyltransferase activity"/>
    <property type="evidence" value="ECO:0007669"/>
    <property type="project" value="UniProtKB-KW"/>
</dbReference>
<name>A0A538TA22_UNCEI</name>
<keyword evidence="5" id="KW-0830">Ubiquinone</keyword>
<gene>
    <name evidence="5" type="ORF">E6K72_00620</name>
</gene>
<keyword evidence="4" id="KW-0812">Transmembrane</keyword>
<dbReference type="NCBIfam" id="TIGR01934">
    <property type="entry name" value="MenG_MenH_UbiE"/>
    <property type="match status" value="1"/>
</dbReference>